<dbReference type="OrthoDB" id="9804110at2"/>
<comment type="subunit">
    <text evidence="12 13">F-type ATPases have 2 components, CF(1) - the catalytic core - and CF(0) - the membrane proton channel. CF(1) has five subunits: alpha(3), beta(3), gamma(1), delta(1), epsilon(1). CF(0) has three main subunits: a, b and c.</text>
</comment>
<dbReference type="GO" id="GO:0012505">
    <property type="term" value="C:endomembrane system"/>
    <property type="evidence" value="ECO:0007669"/>
    <property type="project" value="UniProtKB-SubCell"/>
</dbReference>
<feature type="domain" description="ATP synthase F1 complex delta/epsilon subunit N-terminal" evidence="15">
    <location>
        <begin position="4"/>
        <end position="85"/>
    </location>
</feature>
<comment type="function">
    <text evidence="1 12">Produces ATP from ADP in the presence of a proton gradient across the membrane.</text>
</comment>
<sequence>MSEMTVQIVTPDGIKYQHKAHFISIKTPDGELGILPNHVNMIAPLVVHEMKIRRIDKDSHVDWVAVNKGIIEVKDNTVTIIADSAERERDIDISRAERAKLRAEKDLAEAEKAHRIDEMERAKVALQRAINRIRVGNKY</sequence>
<dbReference type="PANTHER" id="PTHR13822">
    <property type="entry name" value="ATP SYNTHASE DELTA/EPSILON CHAIN"/>
    <property type="match status" value="1"/>
</dbReference>
<evidence type="ECO:0000313" key="16">
    <source>
        <dbReference type="EMBL" id="TWS98736.1"/>
    </source>
</evidence>
<dbReference type="InterPro" id="IPR001469">
    <property type="entry name" value="ATP_synth_F1_dsu/esu"/>
</dbReference>
<evidence type="ECO:0000256" key="12">
    <source>
        <dbReference type="HAMAP-Rule" id="MF_00530"/>
    </source>
</evidence>
<dbReference type="Pfam" id="PF00401">
    <property type="entry name" value="ATP-synt_DE"/>
    <property type="match status" value="1"/>
</dbReference>
<dbReference type="InterPro" id="IPR036771">
    <property type="entry name" value="ATPsynth_dsu/esu_N"/>
</dbReference>
<comment type="caution">
    <text evidence="16">The sequence shown here is derived from an EMBL/GenBank/DDBJ whole genome shotgun (WGS) entry which is preliminary data.</text>
</comment>
<dbReference type="HAMAP" id="MF_00530">
    <property type="entry name" value="ATP_synth_epsil_bac"/>
    <property type="match status" value="1"/>
</dbReference>
<evidence type="ECO:0000256" key="9">
    <source>
        <dbReference type="ARBA" id="ARBA00023310"/>
    </source>
</evidence>
<proteinExistence type="inferred from homology"/>
<dbReference type="Proteomes" id="UP000317430">
    <property type="component" value="Unassembled WGS sequence"/>
</dbReference>
<evidence type="ECO:0000313" key="17">
    <source>
        <dbReference type="Proteomes" id="UP000317430"/>
    </source>
</evidence>
<keyword evidence="6 12" id="KW-0406">Ion transport</keyword>
<name>A0A5C5SCQ4_9STRE</name>
<evidence type="ECO:0000256" key="5">
    <source>
        <dbReference type="ARBA" id="ARBA00022448"/>
    </source>
</evidence>
<evidence type="ECO:0000256" key="6">
    <source>
        <dbReference type="ARBA" id="ARBA00023065"/>
    </source>
</evidence>
<keyword evidence="9 12" id="KW-0066">ATP synthesis</keyword>
<dbReference type="Gene3D" id="2.60.15.10">
    <property type="entry name" value="F0F1 ATP synthase delta/epsilon subunit, N-terminal"/>
    <property type="match status" value="1"/>
</dbReference>
<dbReference type="Gene3D" id="1.20.5.440">
    <property type="entry name" value="ATP synthase delta/epsilon subunit, C-terminal domain"/>
    <property type="match status" value="1"/>
</dbReference>
<keyword evidence="12" id="KW-0375">Hydrogen ion transport</keyword>
<dbReference type="InterPro" id="IPR020547">
    <property type="entry name" value="ATP_synth_F1_esu_C"/>
</dbReference>
<keyword evidence="8 12" id="KW-0139">CF(1)</keyword>
<dbReference type="RefSeq" id="WP_146565590.1">
    <property type="nucleotide sequence ID" value="NZ_VOHL01000001.1"/>
</dbReference>
<reference evidence="16 17" key="1">
    <citation type="submission" date="2019-08" db="EMBL/GenBank/DDBJ databases">
        <authorList>
            <person name="Lei W."/>
        </authorList>
    </citation>
    <scope>NUCLEOTIDE SEQUENCE [LARGE SCALE GENOMIC DNA]</scope>
    <source>
        <strain evidence="16 17">CCUG 66496</strain>
    </source>
</reference>
<evidence type="ECO:0000256" key="1">
    <source>
        <dbReference type="ARBA" id="ARBA00003543"/>
    </source>
</evidence>
<dbReference type="CDD" id="cd12152">
    <property type="entry name" value="F1-ATPase_delta"/>
    <property type="match status" value="1"/>
</dbReference>
<dbReference type="GO" id="GO:0005886">
    <property type="term" value="C:plasma membrane"/>
    <property type="evidence" value="ECO:0007669"/>
    <property type="project" value="UniProtKB-SubCell"/>
</dbReference>
<dbReference type="Pfam" id="PF02823">
    <property type="entry name" value="ATP-synt_DE_N"/>
    <property type="match status" value="1"/>
</dbReference>
<feature type="domain" description="ATP synthase epsilon subunit C-terminal" evidence="14">
    <location>
        <begin position="90"/>
        <end position="135"/>
    </location>
</feature>
<dbReference type="GO" id="GO:0005524">
    <property type="term" value="F:ATP binding"/>
    <property type="evidence" value="ECO:0007669"/>
    <property type="project" value="UniProtKB-UniRule"/>
</dbReference>
<evidence type="ECO:0000256" key="3">
    <source>
        <dbReference type="ARBA" id="ARBA00005712"/>
    </source>
</evidence>
<accession>A0A5C5SCQ4</accession>
<keyword evidence="12" id="KW-1003">Cell membrane</keyword>
<comment type="subcellular location">
    <subcellularLocation>
        <location evidence="12">Cell membrane</location>
        <topology evidence="12">Peripheral membrane protein</topology>
    </subcellularLocation>
    <subcellularLocation>
        <location evidence="2">Endomembrane system</location>
        <topology evidence="2">Peripheral membrane protein</topology>
    </subcellularLocation>
</comment>
<dbReference type="GO" id="GO:0045259">
    <property type="term" value="C:proton-transporting ATP synthase complex"/>
    <property type="evidence" value="ECO:0007669"/>
    <property type="project" value="UniProtKB-KW"/>
</dbReference>
<dbReference type="AlphaFoldDB" id="A0A5C5SCQ4"/>
<protein>
    <recommendedName>
        <fullName evidence="4 12">ATP synthase epsilon chain</fullName>
    </recommendedName>
    <alternativeName>
        <fullName evidence="11 12">ATP synthase F1 sector epsilon subunit</fullName>
    </alternativeName>
    <alternativeName>
        <fullName evidence="10 12">F-ATPase epsilon subunit</fullName>
    </alternativeName>
</protein>
<keyword evidence="7 12" id="KW-0472">Membrane</keyword>
<dbReference type="NCBIfam" id="NF001846">
    <property type="entry name" value="PRK00571.1-3"/>
    <property type="match status" value="1"/>
</dbReference>
<dbReference type="PANTHER" id="PTHR13822:SF10">
    <property type="entry name" value="ATP SYNTHASE EPSILON CHAIN, CHLOROPLASTIC"/>
    <property type="match status" value="1"/>
</dbReference>
<evidence type="ECO:0000256" key="7">
    <source>
        <dbReference type="ARBA" id="ARBA00023136"/>
    </source>
</evidence>
<organism evidence="16 17">
    <name type="scientific">Streptococcus cuniculipharyngis</name>
    <dbReference type="NCBI Taxonomy" id="1562651"/>
    <lineage>
        <taxon>Bacteria</taxon>
        <taxon>Bacillati</taxon>
        <taxon>Bacillota</taxon>
        <taxon>Bacilli</taxon>
        <taxon>Lactobacillales</taxon>
        <taxon>Streptococcaceae</taxon>
        <taxon>Streptococcus</taxon>
    </lineage>
</organism>
<dbReference type="EMBL" id="VOHL01000001">
    <property type="protein sequence ID" value="TWS98736.1"/>
    <property type="molecule type" value="Genomic_DNA"/>
</dbReference>
<keyword evidence="5 12" id="KW-0813">Transport</keyword>
<dbReference type="SUPFAM" id="SSF51344">
    <property type="entry name" value="Epsilon subunit of F1F0-ATP synthase N-terminal domain"/>
    <property type="match status" value="1"/>
</dbReference>
<keyword evidence="17" id="KW-1185">Reference proteome</keyword>
<dbReference type="GO" id="GO:0046933">
    <property type="term" value="F:proton-transporting ATP synthase activity, rotational mechanism"/>
    <property type="evidence" value="ECO:0007669"/>
    <property type="project" value="UniProtKB-UniRule"/>
</dbReference>
<dbReference type="InterPro" id="IPR020546">
    <property type="entry name" value="ATP_synth_F1_dsu/esu_N"/>
</dbReference>
<gene>
    <name evidence="12" type="primary">atpC</name>
    <name evidence="16" type="ORF">FRX57_00475</name>
</gene>
<evidence type="ECO:0000256" key="13">
    <source>
        <dbReference type="RuleBase" id="RU003656"/>
    </source>
</evidence>
<evidence type="ECO:0000256" key="2">
    <source>
        <dbReference type="ARBA" id="ARBA00004184"/>
    </source>
</evidence>
<evidence type="ECO:0000259" key="14">
    <source>
        <dbReference type="Pfam" id="PF00401"/>
    </source>
</evidence>
<evidence type="ECO:0000256" key="4">
    <source>
        <dbReference type="ARBA" id="ARBA00014480"/>
    </source>
</evidence>
<evidence type="ECO:0000256" key="8">
    <source>
        <dbReference type="ARBA" id="ARBA00023196"/>
    </source>
</evidence>
<dbReference type="NCBIfam" id="TIGR01216">
    <property type="entry name" value="ATP_synt_epsi"/>
    <property type="match status" value="1"/>
</dbReference>
<evidence type="ECO:0000256" key="10">
    <source>
        <dbReference type="ARBA" id="ARBA00030215"/>
    </source>
</evidence>
<evidence type="ECO:0000259" key="15">
    <source>
        <dbReference type="Pfam" id="PF02823"/>
    </source>
</evidence>
<comment type="similarity">
    <text evidence="3 12 13">Belongs to the ATPase epsilon chain family.</text>
</comment>
<evidence type="ECO:0000256" key="11">
    <source>
        <dbReference type="ARBA" id="ARBA00031795"/>
    </source>
</evidence>